<organism evidence="1 2">
    <name type="scientific">Ensete ventricosum</name>
    <name type="common">Abyssinian banana</name>
    <name type="synonym">Musa ensete</name>
    <dbReference type="NCBI Taxonomy" id="4639"/>
    <lineage>
        <taxon>Eukaryota</taxon>
        <taxon>Viridiplantae</taxon>
        <taxon>Streptophyta</taxon>
        <taxon>Embryophyta</taxon>
        <taxon>Tracheophyta</taxon>
        <taxon>Spermatophyta</taxon>
        <taxon>Magnoliopsida</taxon>
        <taxon>Liliopsida</taxon>
        <taxon>Zingiberales</taxon>
        <taxon>Musaceae</taxon>
        <taxon>Ensete</taxon>
    </lineage>
</organism>
<dbReference type="Proteomes" id="UP001222027">
    <property type="component" value="Unassembled WGS sequence"/>
</dbReference>
<proteinExistence type="predicted"/>
<gene>
    <name evidence="1" type="ORF">OPV22_030502</name>
</gene>
<reference evidence="1 2" key="1">
    <citation type="submission" date="2022-12" db="EMBL/GenBank/DDBJ databases">
        <title>Chromosome-scale assembly of the Ensete ventricosum genome.</title>
        <authorList>
            <person name="Dussert Y."/>
            <person name="Stocks J."/>
            <person name="Wendawek A."/>
            <person name="Woldeyes F."/>
            <person name="Nichols R.A."/>
            <person name="Borrell J.S."/>
        </authorList>
    </citation>
    <scope>NUCLEOTIDE SEQUENCE [LARGE SCALE GENOMIC DNA]</scope>
    <source>
        <strain evidence="2">cv. Maze</strain>
        <tissue evidence="1">Seeds</tissue>
    </source>
</reference>
<dbReference type="AlphaFoldDB" id="A0AAV8Q980"/>
<accession>A0AAV8Q980</accession>
<evidence type="ECO:0000313" key="1">
    <source>
        <dbReference type="EMBL" id="KAJ8467950.1"/>
    </source>
</evidence>
<protein>
    <submittedName>
        <fullName evidence="1">Uncharacterized protein</fullName>
    </submittedName>
</protein>
<name>A0AAV8Q980_ENSVE</name>
<keyword evidence="2" id="KW-1185">Reference proteome</keyword>
<comment type="caution">
    <text evidence="1">The sequence shown here is derived from an EMBL/GenBank/DDBJ whole genome shotgun (WGS) entry which is preliminary data.</text>
</comment>
<evidence type="ECO:0000313" key="2">
    <source>
        <dbReference type="Proteomes" id="UP001222027"/>
    </source>
</evidence>
<dbReference type="EMBL" id="JAQQAF010000008">
    <property type="protein sequence ID" value="KAJ8467950.1"/>
    <property type="molecule type" value="Genomic_DNA"/>
</dbReference>
<sequence length="83" mass="9524">MKGLRATAVEEAAKAAIEEEERKMVVGAATMWLRLEREQEMTTTRDDNNVARGQRQQRVMWERAVARIWQAIVVHGWAATTDL</sequence>